<dbReference type="GO" id="GO:1902495">
    <property type="term" value="C:transmembrane transporter complex"/>
    <property type="evidence" value="ECO:0007669"/>
    <property type="project" value="TreeGrafter"/>
</dbReference>
<evidence type="ECO:0000256" key="3">
    <source>
        <dbReference type="ARBA" id="ARBA00022606"/>
    </source>
</evidence>
<sequence length="1102" mass="123223">MSRVDFMPSPVLSPSNVNAETPNGQTFEMQPLPHGENNLFEAAANGRVAEIKAYFSSSESKADILDNDGRGALHHAARMNRVEVIEFMLKAGANVDVLDREGLTPLHVAARSNSLEALDSLLRNGAKLNAVSTSRGCTPLHIATEFGNRQIVQRLLNEKNLEIDTKNGEEVTALHIAISRGYGGLCTDLLHSGARVNISTKESNTCLHLAASAANTDIFSAVIQAAMADITNYPGYAMQSTIDVPEFGRFVNQTNGDKNTALHIAVQTGHFSICNTLLQHGADLNMQNRCYKTPLHLASIRKKKEIMESLIQRGAQLNIKDMKQRTPLHSAASFGNEDGIDLLLKSLAFRDPKDQDGMTPFLCAVAAGHTRCAELLLENGANISVRDSYQRCCFHFAIENDKEVVLATLLQRPECELINAPDIQERTPLHCAALSSNIRLLDILLGRKANSLLTNGAGKTALHIAAETGRVRHVEALVKNSCASVEQKDPDGRTPLHLAALNGNEKICATLLRMGAQVDSVDVNGSTPLLLAAKIGTVCIIQLFLERNADIDHQDKTGSTALLIASTRGHVDVVKMLLNRQASLKPNQNGLNCLDVAIENQQSDVVMVIIKNSRWREVLSAKSSDGQNRMGKLIKRFPDSAKCVLDRWIQSSTINRSITYDFSLLDPGPDDSSGPGGKPFFGLKVMVEYKQKDLLVHDVSRKLLQKKWRVYGWFVYWTNLVLFSVFLGLMTYFMLHERGNVVLKPQSSYGEDEEEQVFKRKDTNVFRHTLEFLILIFACLHLLKELYQIYAQRLEYFKQVTNLLEWVLYLSTIIFILPYIFENLTSLRSYPNLTWQLGTVAVFLAYVNLILFVQTLNYVGIYVTMFFQVATTVGKAISIFALFSLAFSVVFFILFREQESFKNFGLTLMKVVVMTIGELDYTTMIVDNFNVTTDSGAPLVPYREASLVFLSLFIFAIPIVLMNLLVGLAVGDIESVQRFAYLRNKGKFVDFVYGVERRFPKFITRYFYKPQLVICGILLEKISLQEYTFVIDQDLDEDEDYMTADQVEEQRLEILTKELAKTTQRQLSIMGTIQDQRNLLLALAAKAGIDTREQDTRSVSRL</sequence>
<dbReference type="AlphaFoldDB" id="A0A2B4SJN3"/>
<dbReference type="SMART" id="SM00248">
    <property type="entry name" value="ANK"/>
    <property type="match status" value="16"/>
</dbReference>
<feature type="repeat" description="ANK" evidence="12">
    <location>
        <begin position="135"/>
        <end position="168"/>
    </location>
</feature>
<keyword evidence="7 12" id="KW-0040">ANK repeat</keyword>
<feature type="repeat" description="ANK" evidence="12">
    <location>
        <begin position="169"/>
        <end position="201"/>
    </location>
</feature>
<feature type="repeat" description="ANK" evidence="12">
    <location>
        <begin position="457"/>
        <end position="481"/>
    </location>
</feature>
<feature type="repeat" description="ANK" evidence="12">
    <location>
        <begin position="323"/>
        <end position="355"/>
    </location>
</feature>
<reference evidence="17" key="1">
    <citation type="journal article" date="2017" name="bioRxiv">
        <title>Comparative analysis of the genomes of Stylophora pistillata and Acropora digitifera provides evidence for extensive differences between species of corals.</title>
        <authorList>
            <person name="Voolstra C.R."/>
            <person name="Li Y."/>
            <person name="Liew Y.J."/>
            <person name="Baumgarten S."/>
            <person name="Zoccola D."/>
            <person name="Flot J.-F."/>
            <person name="Tambutte S."/>
            <person name="Allemand D."/>
            <person name="Aranda M."/>
        </authorList>
    </citation>
    <scope>NUCLEOTIDE SEQUENCE [LARGE SCALE GENOMIC DNA]</scope>
</reference>
<evidence type="ECO:0000256" key="12">
    <source>
        <dbReference type="PROSITE-ProRule" id="PRU00023"/>
    </source>
</evidence>
<evidence type="ECO:0000256" key="9">
    <source>
        <dbReference type="ARBA" id="ARBA00023136"/>
    </source>
</evidence>
<feature type="repeat" description="ANK" evidence="12">
    <location>
        <begin position="257"/>
        <end position="289"/>
    </location>
</feature>
<feature type="transmembrane region" description="Helical" evidence="14">
    <location>
        <begin position="876"/>
        <end position="895"/>
    </location>
</feature>
<keyword evidence="5" id="KW-0677">Repeat</keyword>
<dbReference type="PANTHER" id="PTHR47143:SF1">
    <property type="entry name" value="ION_TRANS DOMAIN-CONTAINING PROTEIN"/>
    <property type="match status" value="1"/>
</dbReference>
<evidence type="ECO:0000256" key="14">
    <source>
        <dbReference type="SAM" id="Phobius"/>
    </source>
</evidence>
<dbReference type="InterPro" id="IPR036770">
    <property type="entry name" value="Ankyrin_rpt-contain_sf"/>
</dbReference>
<feature type="transmembrane region" description="Helical" evidence="14">
    <location>
        <begin position="765"/>
        <end position="783"/>
    </location>
</feature>
<feature type="repeat" description="ANK" evidence="12">
    <location>
        <begin position="424"/>
        <end position="456"/>
    </location>
</feature>
<organism evidence="16 17">
    <name type="scientific">Stylophora pistillata</name>
    <name type="common">Smooth cauliflower coral</name>
    <dbReference type="NCBI Taxonomy" id="50429"/>
    <lineage>
        <taxon>Eukaryota</taxon>
        <taxon>Metazoa</taxon>
        <taxon>Cnidaria</taxon>
        <taxon>Anthozoa</taxon>
        <taxon>Hexacorallia</taxon>
        <taxon>Scleractinia</taxon>
        <taxon>Astrocoeniina</taxon>
        <taxon>Pocilloporidae</taxon>
        <taxon>Stylophora</taxon>
    </lineage>
</organism>
<dbReference type="InterPro" id="IPR005821">
    <property type="entry name" value="Ion_trans_dom"/>
</dbReference>
<evidence type="ECO:0000259" key="15">
    <source>
        <dbReference type="Pfam" id="PF00520"/>
    </source>
</evidence>
<evidence type="ECO:0000256" key="13">
    <source>
        <dbReference type="SAM" id="MobiDB-lite"/>
    </source>
</evidence>
<dbReference type="PROSITE" id="PS50297">
    <property type="entry name" value="ANK_REP_REGION"/>
    <property type="match status" value="11"/>
</dbReference>
<dbReference type="PROSITE" id="PS50088">
    <property type="entry name" value="ANK_REPEAT"/>
    <property type="match status" value="13"/>
</dbReference>
<dbReference type="InterPro" id="IPR002110">
    <property type="entry name" value="Ankyrin_rpt"/>
</dbReference>
<name>A0A2B4SJN3_STYPI</name>
<accession>A0A2B4SJN3</accession>
<dbReference type="Pfam" id="PF00520">
    <property type="entry name" value="Ion_trans"/>
    <property type="match status" value="1"/>
</dbReference>
<dbReference type="InterPro" id="IPR052076">
    <property type="entry name" value="TRP_cation_channel"/>
</dbReference>
<feature type="transmembrane region" description="Helical" evidence="14">
    <location>
        <begin position="833"/>
        <end position="856"/>
    </location>
</feature>
<gene>
    <name evidence="16" type="primary">TrpA1</name>
    <name evidence="16" type="ORF">AWC38_SpisGene6549</name>
</gene>
<evidence type="ECO:0000256" key="2">
    <source>
        <dbReference type="ARBA" id="ARBA00022448"/>
    </source>
</evidence>
<keyword evidence="10" id="KW-0325">Glycoprotein</keyword>
<dbReference type="PRINTS" id="PR01415">
    <property type="entry name" value="ANKYRIN"/>
</dbReference>
<feature type="repeat" description="ANK" evidence="12">
    <location>
        <begin position="524"/>
        <end position="556"/>
    </location>
</feature>
<keyword evidence="17" id="KW-1185">Reference proteome</keyword>
<dbReference type="EMBL" id="LSMT01000078">
    <property type="protein sequence ID" value="PFX28692.1"/>
    <property type="molecule type" value="Genomic_DNA"/>
</dbReference>
<evidence type="ECO:0000313" key="16">
    <source>
        <dbReference type="EMBL" id="PFX28692.1"/>
    </source>
</evidence>
<evidence type="ECO:0000256" key="7">
    <source>
        <dbReference type="ARBA" id="ARBA00023043"/>
    </source>
</evidence>
<feature type="compositionally biased region" description="Polar residues" evidence="13">
    <location>
        <begin position="12"/>
        <end position="22"/>
    </location>
</feature>
<evidence type="ECO:0000256" key="11">
    <source>
        <dbReference type="ARBA" id="ARBA00023303"/>
    </source>
</evidence>
<dbReference type="Gene3D" id="1.25.40.20">
    <property type="entry name" value="Ankyrin repeat-containing domain"/>
    <property type="match status" value="5"/>
</dbReference>
<feature type="transmembrane region" description="Helical" evidence="14">
    <location>
        <begin position="907"/>
        <end position="926"/>
    </location>
</feature>
<keyword evidence="16" id="KW-0675">Receptor</keyword>
<dbReference type="GO" id="GO:0005216">
    <property type="term" value="F:monoatomic ion channel activity"/>
    <property type="evidence" value="ECO:0007669"/>
    <property type="project" value="InterPro"/>
</dbReference>
<keyword evidence="9 14" id="KW-0472">Membrane</keyword>
<feature type="domain" description="Ion transport" evidence="15">
    <location>
        <begin position="717"/>
        <end position="977"/>
    </location>
</feature>
<evidence type="ECO:0000256" key="8">
    <source>
        <dbReference type="ARBA" id="ARBA00023065"/>
    </source>
</evidence>
<dbReference type="Proteomes" id="UP000225706">
    <property type="component" value="Unassembled WGS sequence"/>
</dbReference>
<dbReference type="PANTHER" id="PTHR47143">
    <property type="entry name" value="TRANSIENT RECEPTOR POTENTIAL CATION CHANNEL PROTEIN PAINLESS"/>
    <property type="match status" value="1"/>
</dbReference>
<feature type="repeat" description="ANK" evidence="12">
    <location>
        <begin position="491"/>
        <end position="523"/>
    </location>
</feature>
<feature type="transmembrane region" description="Helical" evidence="14">
    <location>
        <begin position="710"/>
        <end position="735"/>
    </location>
</feature>
<feature type="region of interest" description="Disordered" evidence="13">
    <location>
        <begin position="1"/>
        <end position="22"/>
    </location>
</feature>
<dbReference type="OrthoDB" id="1661883at2759"/>
<feature type="transmembrane region" description="Helical" evidence="14">
    <location>
        <begin position="803"/>
        <end position="821"/>
    </location>
</feature>
<feature type="repeat" description="ANK" evidence="12">
    <location>
        <begin position="68"/>
        <end position="100"/>
    </location>
</feature>
<evidence type="ECO:0000313" key="17">
    <source>
        <dbReference type="Proteomes" id="UP000225706"/>
    </source>
</evidence>
<protein>
    <submittedName>
        <fullName evidence="16">Transient receptor potential cation channel subfamily A member 1</fullName>
    </submittedName>
</protein>
<keyword evidence="3" id="KW-0716">Sensory transduction</keyword>
<evidence type="ECO:0000256" key="1">
    <source>
        <dbReference type="ARBA" id="ARBA00004141"/>
    </source>
</evidence>
<evidence type="ECO:0000256" key="10">
    <source>
        <dbReference type="ARBA" id="ARBA00023180"/>
    </source>
</evidence>
<evidence type="ECO:0000256" key="5">
    <source>
        <dbReference type="ARBA" id="ARBA00022737"/>
    </source>
</evidence>
<proteinExistence type="predicted"/>
<feature type="repeat" description="ANK" evidence="12">
    <location>
        <begin position="290"/>
        <end position="322"/>
    </location>
</feature>
<evidence type="ECO:0000256" key="6">
    <source>
        <dbReference type="ARBA" id="ARBA00022989"/>
    </source>
</evidence>
<comment type="subcellular location">
    <subcellularLocation>
        <location evidence="1">Membrane</location>
        <topology evidence="1">Multi-pass membrane protein</topology>
    </subcellularLocation>
</comment>
<dbReference type="Pfam" id="PF12796">
    <property type="entry name" value="Ank_2"/>
    <property type="match status" value="6"/>
</dbReference>
<feature type="repeat" description="ANK" evidence="12">
    <location>
        <begin position="356"/>
        <end position="388"/>
    </location>
</feature>
<keyword evidence="6 14" id="KW-1133">Transmembrane helix</keyword>
<evidence type="ECO:0000256" key="4">
    <source>
        <dbReference type="ARBA" id="ARBA00022692"/>
    </source>
</evidence>
<keyword evidence="8" id="KW-0406">Ion transport</keyword>
<keyword evidence="2" id="KW-0813">Transport</keyword>
<feature type="transmembrane region" description="Helical" evidence="14">
    <location>
        <begin position="946"/>
        <end position="970"/>
    </location>
</feature>
<feature type="repeat" description="ANK" evidence="12">
    <location>
        <begin position="557"/>
        <end position="589"/>
    </location>
</feature>
<dbReference type="SUPFAM" id="SSF48403">
    <property type="entry name" value="Ankyrin repeat"/>
    <property type="match status" value="2"/>
</dbReference>
<feature type="repeat" description="ANK" evidence="12">
    <location>
        <begin position="101"/>
        <end position="133"/>
    </location>
</feature>
<keyword evidence="4 14" id="KW-0812">Transmembrane</keyword>
<comment type="caution">
    <text evidence="16">The sequence shown here is derived from an EMBL/GenBank/DDBJ whole genome shotgun (WGS) entry which is preliminary data.</text>
</comment>
<keyword evidence="11" id="KW-0407">Ion channel</keyword>